<dbReference type="EMBL" id="BARS01007051">
    <property type="protein sequence ID" value="GAF77572.1"/>
    <property type="molecule type" value="Genomic_DNA"/>
</dbReference>
<proteinExistence type="predicted"/>
<gene>
    <name evidence="1" type="ORF">S01H1_13650</name>
</gene>
<comment type="caution">
    <text evidence="1">The sequence shown here is derived from an EMBL/GenBank/DDBJ whole genome shotgun (WGS) entry which is preliminary data.</text>
</comment>
<reference evidence="1" key="1">
    <citation type="journal article" date="2014" name="Front. Microbiol.">
        <title>High frequency of phylogenetically diverse reductive dehalogenase-homologous genes in deep subseafloor sedimentary metagenomes.</title>
        <authorList>
            <person name="Kawai M."/>
            <person name="Futagami T."/>
            <person name="Toyoda A."/>
            <person name="Takaki Y."/>
            <person name="Nishi S."/>
            <person name="Hori S."/>
            <person name="Arai W."/>
            <person name="Tsubouchi T."/>
            <person name="Morono Y."/>
            <person name="Uchiyama I."/>
            <person name="Ito T."/>
            <person name="Fujiyama A."/>
            <person name="Inagaki F."/>
            <person name="Takami H."/>
        </authorList>
    </citation>
    <scope>NUCLEOTIDE SEQUENCE</scope>
    <source>
        <strain evidence="1">Expedition CK06-06</strain>
    </source>
</reference>
<protein>
    <submittedName>
        <fullName evidence="1">Uncharacterized protein</fullName>
    </submittedName>
</protein>
<feature type="non-terminal residue" evidence="1">
    <location>
        <position position="1"/>
    </location>
</feature>
<name>X0SNZ3_9ZZZZ</name>
<organism evidence="1">
    <name type="scientific">marine sediment metagenome</name>
    <dbReference type="NCBI Taxonomy" id="412755"/>
    <lineage>
        <taxon>unclassified sequences</taxon>
        <taxon>metagenomes</taxon>
        <taxon>ecological metagenomes</taxon>
    </lineage>
</organism>
<evidence type="ECO:0000313" key="1">
    <source>
        <dbReference type="EMBL" id="GAF77572.1"/>
    </source>
</evidence>
<dbReference type="AlphaFoldDB" id="X0SNZ3"/>
<sequence>FGLTRLATTIIVDVPNEDVMLEALHDTWVLTKSYPTVWPVGDASEFPAIMQRIALVP</sequence>
<accession>X0SNZ3</accession>